<protein>
    <submittedName>
        <fullName evidence="5">Daunorubicin/doxorubicin resistance ATP-binding protein DrrA</fullName>
        <ecNumber evidence="5">3.6.3.-</ecNumber>
    </submittedName>
</protein>
<dbReference type="Gene3D" id="3.40.50.300">
    <property type="entry name" value="P-loop containing nucleotide triphosphate hydrolases"/>
    <property type="match status" value="1"/>
</dbReference>
<dbReference type="EMBL" id="CP036287">
    <property type="protein sequence ID" value="QDU68650.1"/>
    <property type="molecule type" value="Genomic_DNA"/>
</dbReference>
<dbReference type="InterPro" id="IPR003593">
    <property type="entry name" value="AAA+_ATPase"/>
</dbReference>
<dbReference type="PANTHER" id="PTHR42939:SF1">
    <property type="entry name" value="ABC TRANSPORTER ATP-BINDING PROTEIN ALBC-RELATED"/>
    <property type="match status" value="1"/>
</dbReference>
<dbReference type="PANTHER" id="PTHR42939">
    <property type="entry name" value="ABC TRANSPORTER ATP-BINDING PROTEIN ALBC-RELATED"/>
    <property type="match status" value="1"/>
</dbReference>
<keyword evidence="5" id="KW-0378">Hydrolase</keyword>
<feature type="domain" description="ABC transporter" evidence="4">
    <location>
        <begin position="16"/>
        <end position="250"/>
    </location>
</feature>
<dbReference type="InterPro" id="IPR051782">
    <property type="entry name" value="ABC_Transporter_VariousFunc"/>
</dbReference>
<name>A0A518BNU2_9BACT</name>
<gene>
    <name evidence="5" type="primary">drrA_3</name>
    <name evidence="5" type="ORF">Pla133_37520</name>
</gene>
<dbReference type="RefSeq" id="WP_145067845.1">
    <property type="nucleotide sequence ID" value="NZ_CP036287.1"/>
</dbReference>
<dbReference type="GO" id="GO:0005524">
    <property type="term" value="F:ATP binding"/>
    <property type="evidence" value="ECO:0007669"/>
    <property type="project" value="UniProtKB-KW"/>
</dbReference>
<dbReference type="CDD" id="cd03230">
    <property type="entry name" value="ABC_DR_subfamily_A"/>
    <property type="match status" value="1"/>
</dbReference>
<dbReference type="InterPro" id="IPR003439">
    <property type="entry name" value="ABC_transporter-like_ATP-bd"/>
</dbReference>
<dbReference type="InterPro" id="IPR027417">
    <property type="entry name" value="P-loop_NTPase"/>
</dbReference>
<dbReference type="KEGG" id="pbap:Pla133_37520"/>
<dbReference type="SMART" id="SM00382">
    <property type="entry name" value="AAA"/>
    <property type="match status" value="1"/>
</dbReference>
<dbReference type="PROSITE" id="PS50893">
    <property type="entry name" value="ABC_TRANSPORTER_2"/>
    <property type="match status" value="1"/>
</dbReference>
<dbReference type="EC" id="3.6.3.-" evidence="5"/>
<keyword evidence="2" id="KW-0547">Nucleotide-binding</keyword>
<dbReference type="AlphaFoldDB" id="A0A518BNU2"/>
<reference evidence="5 6" key="1">
    <citation type="submission" date="2019-02" db="EMBL/GenBank/DDBJ databases">
        <title>Deep-cultivation of Planctomycetes and their phenomic and genomic characterization uncovers novel biology.</title>
        <authorList>
            <person name="Wiegand S."/>
            <person name="Jogler M."/>
            <person name="Boedeker C."/>
            <person name="Pinto D."/>
            <person name="Vollmers J."/>
            <person name="Rivas-Marin E."/>
            <person name="Kohn T."/>
            <person name="Peeters S.H."/>
            <person name="Heuer A."/>
            <person name="Rast P."/>
            <person name="Oberbeckmann S."/>
            <person name="Bunk B."/>
            <person name="Jeske O."/>
            <person name="Meyerdierks A."/>
            <person name="Storesund J.E."/>
            <person name="Kallscheuer N."/>
            <person name="Luecker S."/>
            <person name="Lage O.M."/>
            <person name="Pohl T."/>
            <person name="Merkel B.J."/>
            <person name="Hornburger P."/>
            <person name="Mueller R.-W."/>
            <person name="Bruemmer F."/>
            <person name="Labrenz M."/>
            <person name="Spormann A.M."/>
            <person name="Op den Camp H."/>
            <person name="Overmann J."/>
            <person name="Amann R."/>
            <person name="Jetten M.S.M."/>
            <person name="Mascher T."/>
            <person name="Medema M.H."/>
            <person name="Devos D.P."/>
            <person name="Kaster A.-K."/>
            <person name="Ovreas L."/>
            <person name="Rohde M."/>
            <person name="Galperin M.Y."/>
            <person name="Jogler C."/>
        </authorList>
    </citation>
    <scope>NUCLEOTIDE SEQUENCE [LARGE SCALE GENOMIC DNA]</scope>
    <source>
        <strain evidence="5 6">Pla133</strain>
    </source>
</reference>
<evidence type="ECO:0000256" key="1">
    <source>
        <dbReference type="ARBA" id="ARBA00022448"/>
    </source>
</evidence>
<keyword evidence="1" id="KW-0813">Transport</keyword>
<evidence type="ECO:0000256" key="3">
    <source>
        <dbReference type="ARBA" id="ARBA00022840"/>
    </source>
</evidence>
<evidence type="ECO:0000313" key="6">
    <source>
        <dbReference type="Proteomes" id="UP000316921"/>
    </source>
</evidence>
<accession>A0A518BNU2</accession>
<proteinExistence type="predicted"/>
<dbReference type="PROSITE" id="PS00211">
    <property type="entry name" value="ABC_TRANSPORTER_1"/>
    <property type="match status" value="1"/>
</dbReference>
<keyword evidence="6" id="KW-1185">Reference proteome</keyword>
<keyword evidence="3 5" id="KW-0067">ATP-binding</keyword>
<organism evidence="5 6">
    <name type="scientific">Engelhardtia mirabilis</name>
    <dbReference type="NCBI Taxonomy" id="2528011"/>
    <lineage>
        <taxon>Bacteria</taxon>
        <taxon>Pseudomonadati</taxon>
        <taxon>Planctomycetota</taxon>
        <taxon>Planctomycetia</taxon>
        <taxon>Planctomycetia incertae sedis</taxon>
        <taxon>Engelhardtia</taxon>
    </lineage>
</organism>
<dbReference type="Proteomes" id="UP000316921">
    <property type="component" value="Chromosome"/>
</dbReference>
<dbReference type="InterPro" id="IPR017871">
    <property type="entry name" value="ABC_transporter-like_CS"/>
</dbReference>
<dbReference type="SUPFAM" id="SSF52540">
    <property type="entry name" value="P-loop containing nucleoside triphosphate hydrolases"/>
    <property type="match status" value="1"/>
</dbReference>
<dbReference type="Pfam" id="PF00005">
    <property type="entry name" value="ABC_tran"/>
    <property type="match status" value="1"/>
</dbReference>
<evidence type="ECO:0000256" key="2">
    <source>
        <dbReference type="ARBA" id="ARBA00022741"/>
    </source>
</evidence>
<sequence length="302" mass="31690">MSTESAPLPGPQAVAILARGLKRSYRSGFLLARRAVLRGVDLDLAAGAVGGLIGPNGSGKSTLLRLLAGVDPADGGELSVLGGDPRTAAVRTRIGYATEGCPFPDELPARVVLELLLRMRGLHGGEARSRALRLLDRAGLGADAKRSLGQFSSGMRRRFVLAQAFATDPHLVLLDEPSVGLDAEGAEVLEQWLDEAHARGAAALICSHRPDDLFGRCERVSVMIEGRVVLNESARALAERATRVELEIEGAGSQDLDAARRELEARGAVVRATRPAAAALDALYRSLGSTGRGAPAGVERDG</sequence>
<evidence type="ECO:0000259" key="4">
    <source>
        <dbReference type="PROSITE" id="PS50893"/>
    </source>
</evidence>
<dbReference type="GO" id="GO:0016887">
    <property type="term" value="F:ATP hydrolysis activity"/>
    <property type="evidence" value="ECO:0007669"/>
    <property type="project" value="InterPro"/>
</dbReference>
<evidence type="ECO:0000313" key="5">
    <source>
        <dbReference type="EMBL" id="QDU68650.1"/>
    </source>
</evidence>